<reference evidence="2" key="1">
    <citation type="submission" date="2023-03" db="EMBL/GenBank/DDBJ databases">
        <title>Massive genome expansion in bonnet fungi (Mycena s.s.) driven by repeated elements and novel gene families across ecological guilds.</title>
        <authorList>
            <consortium name="Lawrence Berkeley National Laboratory"/>
            <person name="Harder C.B."/>
            <person name="Miyauchi S."/>
            <person name="Viragh M."/>
            <person name="Kuo A."/>
            <person name="Thoen E."/>
            <person name="Andreopoulos B."/>
            <person name="Lu D."/>
            <person name="Skrede I."/>
            <person name="Drula E."/>
            <person name="Henrissat B."/>
            <person name="Morin E."/>
            <person name="Kohler A."/>
            <person name="Barry K."/>
            <person name="LaButti K."/>
            <person name="Morin E."/>
            <person name="Salamov A."/>
            <person name="Lipzen A."/>
            <person name="Mereny Z."/>
            <person name="Hegedus B."/>
            <person name="Baldrian P."/>
            <person name="Stursova M."/>
            <person name="Weitz H."/>
            <person name="Taylor A."/>
            <person name="Grigoriev I.V."/>
            <person name="Nagy L.G."/>
            <person name="Martin F."/>
            <person name="Kauserud H."/>
        </authorList>
    </citation>
    <scope>NUCLEOTIDE SEQUENCE</scope>
    <source>
        <strain evidence="2">CBHHK002</strain>
    </source>
</reference>
<dbReference type="AlphaFoldDB" id="A0AAD7ELB0"/>
<protein>
    <recommendedName>
        <fullName evidence="4">Reverse transcriptase zinc-binding domain-containing protein</fullName>
    </recommendedName>
</protein>
<organism evidence="2 3">
    <name type="scientific">Mycena albidolilacea</name>
    <dbReference type="NCBI Taxonomy" id="1033008"/>
    <lineage>
        <taxon>Eukaryota</taxon>
        <taxon>Fungi</taxon>
        <taxon>Dikarya</taxon>
        <taxon>Basidiomycota</taxon>
        <taxon>Agaricomycotina</taxon>
        <taxon>Agaricomycetes</taxon>
        <taxon>Agaricomycetidae</taxon>
        <taxon>Agaricales</taxon>
        <taxon>Marasmiineae</taxon>
        <taxon>Mycenaceae</taxon>
        <taxon>Mycena</taxon>
    </lineage>
</organism>
<feature type="region of interest" description="Disordered" evidence="1">
    <location>
        <begin position="70"/>
        <end position="93"/>
    </location>
</feature>
<gene>
    <name evidence="2" type="ORF">DFH08DRAFT_939562</name>
</gene>
<comment type="caution">
    <text evidence="2">The sequence shown here is derived from an EMBL/GenBank/DDBJ whole genome shotgun (WGS) entry which is preliminary data.</text>
</comment>
<proteinExistence type="predicted"/>
<evidence type="ECO:0000256" key="1">
    <source>
        <dbReference type="SAM" id="MobiDB-lite"/>
    </source>
</evidence>
<keyword evidence="3" id="KW-1185">Reference proteome</keyword>
<dbReference type="EMBL" id="JARIHO010000032">
    <property type="protein sequence ID" value="KAJ7334820.1"/>
    <property type="molecule type" value="Genomic_DNA"/>
</dbReference>
<feature type="compositionally biased region" description="Basic and acidic residues" evidence="1">
    <location>
        <begin position="74"/>
        <end position="84"/>
    </location>
</feature>
<accession>A0AAD7ELB0</accession>
<name>A0AAD7ELB0_9AGAR</name>
<sequence length="347" mass="38036">MMSLCSTQAHCPSEGRDHCPFRDFAPPDVPTTLTGLTPRWISILERLESPVPRGGTPGRSFRGLVTMHASGGGRKYERSGKRQDSTALDGPQITSDWLDTTRLPSEVFVEQLGMEPISSIYAPPWADPLPVSIVTPSKSNVVAVLSQYLSDPTYAKATWYSDGSLLAGVAGGAAVRVANGRLADDAAKAATRLPLPQSIPVSLTSRKRAIDCLILERWAVLWRHSTTIQGLCDIHDSPPTLILRTPYLSTVSRADISILSQLWTDFSSLNAHRFRCRLTPSPACDAAKETRAHFLLHCPAWECFRRPLQLASYAAGILGTVDARTLLNYPKLLEPVIEFSSQTGRFR</sequence>
<evidence type="ECO:0000313" key="3">
    <source>
        <dbReference type="Proteomes" id="UP001218218"/>
    </source>
</evidence>
<dbReference type="Proteomes" id="UP001218218">
    <property type="component" value="Unassembled WGS sequence"/>
</dbReference>
<evidence type="ECO:0008006" key="4">
    <source>
        <dbReference type="Google" id="ProtNLM"/>
    </source>
</evidence>
<evidence type="ECO:0000313" key="2">
    <source>
        <dbReference type="EMBL" id="KAJ7334820.1"/>
    </source>
</evidence>